<evidence type="ECO:0000313" key="2">
    <source>
        <dbReference type="EMBL" id="VFK63246.1"/>
    </source>
</evidence>
<dbReference type="InterPro" id="IPR001736">
    <property type="entry name" value="PLipase_D/transphosphatidylase"/>
</dbReference>
<dbReference type="EMBL" id="CAADGD010000038">
    <property type="protein sequence ID" value="VFK70777.1"/>
    <property type="molecule type" value="Genomic_DNA"/>
</dbReference>
<name>A0A451AY02_9GAMM</name>
<dbReference type="EMBL" id="CAADFZ010000031">
    <property type="protein sequence ID" value="VFK63246.1"/>
    <property type="molecule type" value="Genomic_DNA"/>
</dbReference>
<reference evidence="3" key="1">
    <citation type="submission" date="2019-02" db="EMBL/GenBank/DDBJ databases">
        <authorList>
            <person name="Gruber-Vodicka R. H."/>
            <person name="Seah K. B. B."/>
        </authorList>
    </citation>
    <scope>NUCLEOTIDE SEQUENCE</scope>
    <source>
        <strain evidence="3">BECK_BY19</strain>
        <strain evidence="2">BECK_BY8</strain>
    </source>
</reference>
<dbReference type="GO" id="GO:0003824">
    <property type="term" value="F:catalytic activity"/>
    <property type="evidence" value="ECO:0007669"/>
    <property type="project" value="InterPro"/>
</dbReference>
<organism evidence="3">
    <name type="scientific">Candidatus Kentrum sp. UNK</name>
    <dbReference type="NCBI Taxonomy" id="2126344"/>
    <lineage>
        <taxon>Bacteria</taxon>
        <taxon>Pseudomonadati</taxon>
        <taxon>Pseudomonadota</taxon>
        <taxon>Gammaproteobacteria</taxon>
        <taxon>Candidatus Kentrum</taxon>
    </lineage>
</organism>
<proteinExistence type="predicted"/>
<dbReference type="AlphaFoldDB" id="A0A451AY02"/>
<dbReference type="InterPro" id="IPR025202">
    <property type="entry name" value="PLD-like_dom"/>
</dbReference>
<sequence length="284" mass="32456">MVSVISSPWTTTFEGFLQRCRNSTVICSPYIGYKPCRRLAKIFGESLRSDLTLFLLTNLSCENMLSRATDVRGLIYLCEAIPNTDIRFLPNLHAKIYVSDEQAIVTSANLTQGGFVRNLEYGLCISDPMIVDRIRTDAQAFHTIGTSVDLAQLRLFESIVDELSDLQQKDEKAAVKSALRLKFEEKLREADEEVFRIRATSMSAHAGFAQTILFVLSTKGPCDTKRIYREIQSIHPDLCDDSVKLVIHGKEWSQAKWKHRVRHAQQFLSRQRKIVRVDELWQLS</sequence>
<evidence type="ECO:0000259" key="1">
    <source>
        <dbReference type="PROSITE" id="PS50035"/>
    </source>
</evidence>
<dbReference type="Gene3D" id="3.30.870.10">
    <property type="entry name" value="Endonuclease Chain A"/>
    <property type="match status" value="1"/>
</dbReference>
<accession>A0A451AY02</accession>
<dbReference type="GO" id="GO:0006793">
    <property type="term" value="P:phosphorus metabolic process"/>
    <property type="evidence" value="ECO:0007669"/>
    <property type="project" value="UniProtKB-ARBA"/>
</dbReference>
<dbReference type="PROSITE" id="PS50035">
    <property type="entry name" value="PLD"/>
    <property type="match status" value="1"/>
</dbReference>
<dbReference type="Pfam" id="PF13091">
    <property type="entry name" value="PLDc_2"/>
    <property type="match status" value="1"/>
</dbReference>
<protein>
    <submittedName>
        <fullName evidence="3">PLD-like domain-containing protein</fullName>
    </submittedName>
</protein>
<evidence type="ECO:0000313" key="3">
    <source>
        <dbReference type="EMBL" id="VFK70777.1"/>
    </source>
</evidence>
<gene>
    <name evidence="2" type="ORF">BECKUNK1418G_GA0071005_103110</name>
    <name evidence="3" type="ORF">BECKUNK1418H_GA0071006_103810</name>
</gene>
<dbReference type="SUPFAM" id="SSF56024">
    <property type="entry name" value="Phospholipase D/nuclease"/>
    <property type="match status" value="1"/>
</dbReference>
<feature type="domain" description="PLD phosphodiesterase" evidence="1">
    <location>
        <begin position="88"/>
        <end position="114"/>
    </location>
</feature>